<dbReference type="EMBL" id="BMHA01000006">
    <property type="protein sequence ID" value="GGI06476.1"/>
    <property type="molecule type" value="Genomic_DNA"/>
</dbReference>
<comment type="subunit">
    <text evidence="5">Binds ribosomal protein uS19.</text>
</comment>
<dbReference type="RefSeq" id="WP_130650519.1">
    <property type="nucleotide sequence ID" value="NZ_BMHA01000006.1"/>
</dbReference>
<dbReference type="OrthoDB" id="5381335at2"/>
<dbReference type="Gene3D" id="2.40.30.60">
    <property type="entry name" value="RimM"/>
    <property type="match status" value="1"/>
</dbReference>
<reference evidence="8" key="2">
    <citation type="submission" date="2020-09" db="EMBL/GenBank/DDBJ databases">
        <authorList>
            <person name="Sun Q."/>
            <person name="Zhou Y."/>
        </authorList>
    </citation>
    <scope>NUCLEOTIDE SEQUENCE</scope>
    <source>
        <strain evidence="8">CGMCC 1.14988</strain>
    </source>
</reference>
<dbReference type="GO" id="GO:0006364">
    <property type="term" value="P:rRNA processing"/>
    <property type="evidence" value="ECO:0007669"/>
    <property type="project" value="UniProtKB-UniRule"/>
</dbReference>
<dbReference type="HAMAP" id="MF_00014">
    <property type="entry name" value="Ribosome_mat_RimM"/>
    <property type="match status" value="1"/>
</dbReference>
<dbReference type="InterPro" id="IPR036976">
    <property type="entry name" value="RimM_N_sf"/>
</dbReference>
<dbReference type="SUPFAM" id="SSF50346">
    <property type="entry name" value="PRC-barrel domain"/>
    <property type="match status" value="1"/>
</dbReference>
<name>A0A8J3A8D8_9ACTN</name>
<evidence type="ECO:0000313" key="8">
    <source>
        <dbReference type="EMBL" id="GGI06476.1"/>
    </source>
</evidence>
<dbReference type="InterPro" id="IPR002676">
    <property type="entry name" value="RimM_N"/>
</dbReference>
<evidence type="ECO:0000259" key="7">
    <source>
        <dbReference type="Pfam" id="PF24986"/>
    </source>
</evidence>
<feature type="domain" description="RimM N-terminal" evidence="6">
    <location>
        <begin position="7"/>
        <end position="84"/>
    </location>
</feature>
<comment type="similarity">
    <text evidence="5">Belongs to the RimM family.</text>
</comment>
<dbReference type="NCBIfam" id="TIGR02273">
    <property type="entry name" value="16S_RimM"/>
    <property type="match status" value="1"/>
</dbReference>
<keyword evidence="2 5" id="KW-0690">Ribosome biogenesis</keyword>
<dbReference type="InterPro" id="IPR009000">
    <property type="entry name" value="Transl_B-barrel_sf"/>
</dbReference>
<evidence type="ECO:0000256" key="2">
    <source>
        <dbReference type="ARBA" id="ARBA00022517"/>
    </source>
</evidence>
<accession>A0A8J3A8D8</accession>
<keyword evidence="1 5" id="KW-0963">Cytoplasm</keyword>
<dbReference type="GO" id="GO:0005840">
    <property type="term" value="C:ribosome"/>
    <property type="evidence" value="ECO:0007669"/>
    <property type="project" value="InterPro"/>
</dbReference>
<dbReference type="AlphaFoldDB" id="A0A8J3A8D8"/>
<sequence length="180" mass="18793">MTADLVVVGRVVKAHGIRGELVIDVLSDVPGRFDTGGSVVLAGARRTITGSRPHQGRLLVRLDGVSDRTAAERLRGAELLAPAADVSDEETYYAHELVGMAVVDEQGASLGAVSGLIELPEAAGYDLLEVTRADGGTWLLPAVDDFVEIAEDEQGTERLRLVDPPEGLVSGEAANAAPDA</sequence>
<comment type="domain">
    <text evidence="5">The PRC barrel domain binds ribosomal protein uS19.</text>
</comment>
<proteinExistence type="inferred from homology"/>
<dbReference type="GO" id="GO:0042274">
    <property type="term" value="P:ribosomal small subunit biogenesis"/>
    <property type="evidence" value="ECO:0007669"/>
    <property type="project" value="UniProtKB-UniRule"/>
</dbReference>
<dbReference type="InterPro" id="IPR011033">
    <property type="entry name" value="PRC_barrel-like_sf"/>
</dbReference>
<protein>
    <recommendedName>
        <fullName evidence="5">Ribosome maturation factor RimM</fullName>
    </recommendedName>
</protein>
<keyword evidence="9" id="KW-1185">Reference proteome</keyword>
<comment type="function">
    <text evidence="5">An accessory protein needed during the final step in the assembly of 30S ribosomal subunit, possibly for assembly of the head region. Essential for efficient processing of 16S rRNA. May be needed both before and after RbfA during the maturation of 16S rRNA. It has affinity for free ribosomal 30S subunits but not for 70S ribosomes.</text>
</comment>
<dbReference type="GO" id="GO:0043022">
    <property type="term" value="F:ribosome binding"/>
    <property type="evidence" value="ECO:0007669"/>
    <property type="project" value="InterPro"/>
</dbReference>
<evidence type="ECO:0000256" key="3">
    <source>
        <dbReference type="ARBA" id="ARBA00022552"/>
    </source>
</evidence>
<dbReference type="Pfam" id="PF01782">
    <property type="entry name" value="RimM"/>
    <property type="match status" value="1"/>
</dbReference>
<comment type="subcellular location">
    <subcellularLocation>
        <location evidence="5">Cytoplasm</location>
    </subcellularLocation>
</comment>
<organism evidence="8 9">
    <name type="scientific">Egicoccus halophilus</name>
    <dbReference type="NCBI Taxonomy" id="1670830"/>
    <lineage>
        <taxon>Bacteria</taxon>
        <taxon>Bacillati</taxon>
        <taxon>Actinomycetota</taxon>
        <taxon>Nitriliruptoria</taxon>
        <taxon>Egicoccales</taxon>
        <taxon>Egicoccaceae</taxon>
        <taxon>Egicoccus</taxon>
    </lineage>
</organism>
<dbReference type="InterPro" id="IPR011961">
    <property type="entry name" value="RimM"/>
</dbReference>
<comment type="caution">
    <text evidence="8">The sequence shown here is derived from an EMBL/GenBank/DDBJ whole genome shotgun (WGS) entry which is preliminary data.</text>
</comment>
<evidence type="ECO:0000256" key="5">
    <source>
        <dbReference type="HAMAP-Rule" id="MF_00014"/>
    </source>
</evidence>
<evidence type="ECO:0000256" key="4">
    <source>
        <dbReference type="ARBA" id="ARBA00023186"/>
    </source>
</evidence>
<gene>
    <name evidence="5 8" type="primary">rimM</name>
    <name evidence="8" type="ORF">GCM10011354_19280</name>
</gene>
<dbReference type="SUPFAM" id="SSF50447">
    <property type="entry name" value="Translation proteins"/>
    <property type="match status" value="1"/>
</dbReference>
<dbReference type="PANTHER" id="PTHR33692">
    <property type="entry name" value="RIBOSOME MATURATION FACTOR RIMM"/>
    <property type="match status" value="1"/>
</dbReference>
<evidence type="ECO:0000256" key="1">
    <source>
        <dbReference type="ARBA" id="ARBA00022490"/>
    </source>
</evidence>
<evidence type="ECO:0000259" key="6">
    <source>
        <dbReference type="Pfam" id="PF01782"/>
    </source>
</evidence>
<feature type="domain" description="Ribosome maturation factor RimM PRC barrel" evidence="7">
    <location>
        <begin position="95"/>
        <end position="155"/>
    </location>
</feature>
<dbReference type="Gene3D" id="2.30.30.240">
    <property type="entry name" value="PRC-barrel domain"/>
    <property type="match status" value="1"/>
</dbReference>
<evidence type="ECO:0000313" key="9">
    <source>
        <dbReference type="Proteomes" id="UP000650511"/>
    </source>
</evidence>
<dbReference type="Pfam" id="PF24986">
    <property type="entry name" value="PRC_RimM"/>
    <property type="match status" value="1"/>
</dbReference>
<reference evidence="8" key="1">
    <citation type="journal article" date="2014" name="Int. J. Syst. Evol. Microbiol.">
        <title>Complete genome sequence of Corynebacterium casei LMG S-19264T (=DSM 44701T), isolated from a smear-ripened cheese.</title>
        <authorList>
            <consortium name="US DOE Joint Genome Institute (JGI-PGF)"/>
            <person name="Walter F."/>
            <person name="Albersmeier A."/>
            <person name="Kalinowski J."/>
            <person name="Ruckert C."/>
        </authorList>
    </citation>
    <scope>NUCLEOTIDE SEQUENCE</scope>
    <source>
        <strain evidence="8">CGMCC 1.14988</strain>
    </source>
</reference>
<dbReference type="Proteomes" id="UP000650511">
    <property type="component" value="Unassembled WGS sequence"/>
</dbReference>
<dbReference type="InterPro" id="IPR056792">
    <property type="entry name" value="PRC_RimM"/>
</dbReference>
<dbReference type="GO" id="GO:0005737">
    <property type="term" value="C:cytoplasm"/>
    <property type="evidence" value="ECO:0007669"/>
    <property type="project" value="UniProtKB-SubCell"/>
</dbReference>
<keyword evidence="3 5" id="KW-0698">rRNA processing</keyword>
<keyword evidence="4 5" id="KW-0143">Chaperone</keyword>
<dbReference type="PANTHER" id="PTHR33692:SF1">
    <property type="entry name" value="RIBOSOME MATURATION FACTOR RIMM"/>
    <property type="match status" value="1"/>
</dbReference>